<comment type="similarity">
    <text evidence="1">Belongs to the peptidase S1C family.</text>
</comment>
<protein>
    <submittedName>
        <fullName evidence="7">Serine protease</fullName>
    </submittedName>
</protein>
<feature type="signal peptide" evidence="5">
    <location>
        <begin position="1"/>
        <end position="32"/>
    </location>
</feature>
<dbReference type="GO" id="GO:0004252">
    <property type="term" value="F:serine-type endopeptidase activity"/>
    <property type="evidence" value="ECO:0007669"/>
    <property type="project" value="InterPro"/>
</dbReference>
<dbReference type="Pfam" id="PF13180">
    <property type="entry name" value="PDZ_2"/>
    <property type="match status" value="1"/>
</dbReference>
<accession>A0A480AHM3</accession>
<evidence type="ECO:0000256" key="4">
    <source>
        <dbReference type="ARBA" id="ARBA00022825"/>
    </source>
</evidence>
<evidence type="ECO:0000313" key="8">
    <source>
        <dbReference type="Proteomes" id="UP000301751"/>
    </source>
</evidence>
<dbReference type="Pfam" id="PF13365">
    <property type="entry name" value="Trypsin_2"/>
    <property type="match status" value="1"/>
</dbReference>
<dbReference type="InterPro" id="IPR001478">
    <property type="entry name" value="PDZ"/>
</dbReference>
<evidence type="ECO:0000256" key="5">
    <source>
        <dbReference type="SAM" id="SignalP"/>
    </source>
</evidence>
<dbReference type="Gene3D" id="2.40.10.120">
    <property type="match status" value="1"/>
</dbReference>
<organism evidence="7 8">
    <name type="scientific">Pseudaquabacterium pictum</name>
    <dbReference type="NCBI Taxonomy" id="2315236"/>
    <lineage>
        <taxon>Bacteria</taxon>
        <taxon>Pseudomonadati</taxon>
        <taxon>Pseudomonadota</taxon>
        <taxon>Betaproteobacteria</taxon>
        <taxon>Burkholderiales</taxon>
        <taxon>Sphaerotilaceae</taxon>
        <taxon>Pseudaquabacterium</taxon>
    </lineage>
</organism>
<dbReference type="SUPFAM" id="SSF50494">
    <property type="entry name" value="Trypsin-like serine proteases"/>
    <property type="match status" value="1"/>
</dbReference>
<dbReference type="PANTHER" id="PTHR22939:SF129">
    <property type="entry name" value="SERINE PROTEASE HTRA2, MITOCHONDRIAL"/>
    <property type="match status" value="1"/>
</dbReference>
<sequence length="351" mass="37027">MKRRLSQGSTVAWTMLLAVLAAVLLLMPEAQAADAPLSDQSRALQRAQQSVLGVETVAVDEARSANTLGKARQGSGVLISQDGLVLTIGYLVLEAERVELLRDDGRRVPARVVGYDVATGFGLLQALAPLGLEPAPLGRADRLVAEQPLMVASGGDDGAVSVAELVARRPFSGYWEYHIDGALFTAPPRRDHSGAGLFNTAGELVGIGSLVVADATGAAAGPTPAPRRSGNMFVPVDLVTPILADLRQQGFGAASRRAWLGLNCAEVEGRIRVVRVSDDSPADVAGLAVGDRILRIDGTEVQTLAGLWQALWAGGAPEREISLMIERADGQQTLKVHSVDRMKTLRRAQGI</sequence>
<dbReference type="PROSITE" id="PS50106">
    <property type="entry name" value="PDZ"/>
    <property type="match status" value="1"/>
</dbReference>
<keyword evidence="8" id="KW-1185">Reference proteome</keyword>
<evidence type="ECO:0000256" key="2">
    <source>
        <dbReference type="ARBA" id="ARBA00022670"/>
    </source>
</evidence>
<dbReference type="InterPro" id="IPR009003">
    <property type="entry name" value="Peptidase_S1_PA"/>
</dbReference>
<keyword evidence="5" id="KW-0732">Signal</keyword>
<evidence type="ECO:0000313" key="7">
    <source>
        <dbReference type="EMBL" id="GCL61134.1"/>
    </source>
</evidence>
<dbReference type="InterPro" id="IPR001940">
    <property type="entry name" value="Peptidase_S1C"/>
</dbReference>
<evidence type="ECO:0000256" key="1">
    <source>
        <dbReference type="ARBA" id="ARBA00010541"/>
    </source>
</evidence>
<feature type="chain" id="PRO_5019737236" evidence="5">
    <location>
        <begin position="33"/>
        <end position="351"/>
    </location>
</feature>
<dbReference type="InterPro" id="IPR036034">
    <property type="entry name" value="PDZ_sf"/>
</dbReference>
<dbReference type="PRINTS" id="PR00834">
    <property type="entry name" value="PROTEASES2C"/>
</dbReference>
<comment type="caution">
    <text evidence="7">The sequence shown here is derived from an EMBL/GenBank/DDBJ whole genome shotgun (WGS) entry which is preliminary data.</text>
</comment>
<keyword evidence="3" id="KW-0378">Hydrolase</keyword>
<proteinExistence type="inferred from homology"/>
<dbReference type="RefSeq" id="WP_137730913.1">
    <property type="nucleotide sequence ID" value="NZ_BJCL01000001.1"/>
</dbReference>
<feature type="domain" description="PDZ" evidence="6">
    <location>
        <begin position="243"/>
        <end position="340"/>
    </location>
</feature>
<dbReference type="SMART" id="SM00228">
    <property type="entry name" value="PDZ"/>
    <property type="match status" value="1"/>
</dbReference>
<keyword evidence="4" id="KW-0720">Serine protease</keyword>
<dbReference type="Gene3D" id="2.30.42.10">
    <property type="match status" value="1"/>
</dbReference>
<dbReference type="GO" id="GO:0006508">
    <property type="term" value="P:proteolysis"/>
    <property type="evidence" value="ECO:0007669"/>
    <property type="project" value="UniProtKB-KW"/>
</dbReference>
<evidence type="ECO:0000256" key="3">
    <source>
        <dbReference type="ARBA" id="ARBA00022801"/>
    </source>
</evidence>
<evidence type="ECO:0000259" key="6">
    <source>
        <dbReference type="PROSITE" id="PS50106"/>
    </source>
</evidence>
<dbReference type="Proteomes" id="UP000301751">
    <property type="component" value="Unassembled WGS sequence"/>
</dbReference>
<dbReference type="SUPFAM" id="SSF50156">
    <property type="entry name" value="PDZ domain-like"/>
    <property type="match status" value="1"/>
</dbReference>
<reference evidence="8" key="1">
    <citation type="submission" date="2019-03" db="EMBL/GenBank/DDBJ databases">
        <title>Aquabacterium pictum sp.nov., the first bacteriochlorophyll a-containing freshwater bacterium in the genus Aquabacterium of the class Betaproteobacteria.</title>
        <authorList>
            <person name="Hirose S."/>
            <person name="Tank M."/>
            <person name="Hara E."/>
            <person name="Tamaki H."/>
            <person name="Takaichi S."/>
            <person name="Haruta S."/>
            <person name="Hanada S."/>
        </authorList>
    </citation>
    <scope>NUCLEOTIDE SEQUENCE [LARGE SCALE GENOMIC DNA]</scope>
    <source>
        <strain evidence="8">W35</strain>
    </source>
</reference>
<dbReference type="OrthoDB" id="8678832at2"/>
<gene>
    <name evidence="7" type="ORF">AQPW35_02150</name>
</gene>
<keyword evidence="2 7" id="KW-0645">Protease</keyword>
<name>A0A480AHM3_9BURK</name>
<dbReference type="AlphaFoldDB" id="A0A480AHM3"/>
<dbReference type="PANTHER" id="PTHR22939">
    <property type="entry name" value="SERINE PROTEASE FAMILY S1C HTRA-RELATED"/>
    <property type="match status" value="1"/>
</dbReference>
<dbReference type="EMBL" id="BJCL01000001">
    <property type="protein sequence ID" value="GCL61134.1"/>
    <property type="molecule type" value="Genomic_DNA"/>
</dbReference>